<dbReference type="AlphaFoldDB" id="A0ABD3I8X6"/>
<organism evidence="1 2">
    <name type="scientific">Riccia sorocarpa</name>
    <dbReference type="NCBI Taxonomy" id="122646"/>
    <lineage>
        <taxon>Eukaryota</taxon>
        <taxon>Viridiplantae</taxon>
        <taxon>Streptophyta</taxon>
        <taxon>Embryophyta</taxon>
        <taxon>Marchantiophyta</taxon>
        <taxon>Marchantiopsida</taxon>
        <taxon>Marchantiidae</taxon>
        <taxon>Marchantiales</taxon>
        <taxon>Ricciaceae</taxon>
        <taxon>Riccia</taxon>
    </lineage>
</organism>
<name>A0ABD3I8X6_9MARC</name>
<evidence type="ECO:0000313" key="1">
    <source>
        <dbReference type="EMBL" id="KAL3699519.1"/>
    </source>
</evidence>
<comment type="caution">
    <text evidence="1">The sequence shown here is derived from an EMBL/GenBank/DDBJ whole genome shotgun (WGS) entry which is preliminary data.</text>
</comment>
<sequence>MGSNASGITAFFTRQHASPLVSFLTPLCSSDAAPDPEPEHQTVAEDVDVTELPRSRNGKRALQNMAIKQERQRVVKWMKVYINKDGTADSICAIAIRNFPAIFRQPNMNANLQKASRWWKVRGSILARMDSESSFNCVSHRQLGGRKRVFLKAEARRDVRAALDNIRTHVQFLPENSTHLTQPCDTFIVSKIKDAWTRMREQQKVQMFMENDWQGNGDSRTSGLPKNPGKTFFLQVGQHLFVS</sequence>
<gene>
    <name evidence="1" type="ORF">R1sor_017541</name>
</gene>
<reference evidence="1 2" key="1">
    <citation type="submission" date="2024-09" db="EMBL/GenBank/DDBJ databases">
        <title>Chromosome-scale assembly of Riccia sorocarpa.</title>
        <authorList>
            <person name="Paukszto L."/>
        </authorList>
    </citation>
    <scope>NUCLEOTIDE SEQUENCE [LARGE SCALE GENOMIC DNA]</scope>
    <source>
        <strain evidence="1">LP-2024</strain>
        <tissue evidence="1">Aerial parts of the thallus</tissue>
    </source>
</reference>
<protein>
    <submittedName>
        <fullName evidence="1">Uncharacterized protein</fullName>
    </submittedName>
</protein>
<dbReference type="EMBL" id="JBJQOH010000001">
    <property type="protein sequence ID" value="KAL3699519.1"/>
    <property type="molecule type" value="Genomic_DNA"/>
</dbReference>
<keyword evidence="2" id="KW-1185">Reference proteome</keyword>
<dbReference type="Proteomes" id="UP001633002">
    <property type="component" value="Unassembled WGS sequence"/>
</dbReference>
<proteinExistence type="predicted"/>
<evidence type="ECO:0000313" key="2">
    <source>
        <dbReference type="Proteomes" id="UP001633002"/>
    </source>
</evidence>
<accession>A0ABD3I8X6</accession>